<keyword evidence="2" id="KW-0489">Methyltransferase</keyword>
<dbReference type="InterPro" id="IPR036390">
    <property type="entry name" value="WH_DNA-bd_sf"/>
</dbReference>
<dbReference type="AlphaFoldDB" id="A0ABC8W4Z8"/>
<dbReference type="PROSITE" id="PS51683">
    <property type="entry name" value="SAM_OMT_II"/>
    <property type="match status" value="1"/>
</dbReference>
<evidence type="ECO:0000313" key="9">
    <source>
        <dbReference type="EMBL" id="CAL4902259.1"/>
    </source>
</evidence>
<feature type="active site" description="Proton acceptor" evidence="6">
    <location>
        <position position="274"/>
    </location>
</feature>
<reference evidence="9 10" key="2">
    <citation type="submission" date="2024-10" db="EMBL/GenBank/DDBJ databases">
        <authorList>
            <person name="Ryan C."/>
        </authorList>
    </citation>
    <scope>NUCLEOTIDE SEQUENCE [LARGE SCALE GENOMIC DNA]</scope>
</reference>
<keyword evidence="3" id="KW-0808">Transferase</keyword>
<evidence type="ECO:0008006" key="11">
    <source>
        <dbReference type="Google" id="ProtNLM"/>
    </source>
</evidence>
<dbReference type="InterPro" id="IPR029063">
    <property type="entry name" value="SAM-dependent_MTases_sf"/>
</dbReference>
<dbReference type="InterPro" id="IPR001077">
    <property type="entry name" value="COMT_C"/>
</dbReference>
<dbReference type="PIRSF" id="PIRSF005739">
    <property type="entry name" value="O-mtase"/>
    <property type="match status" value="1"/>
</dbReference>
<dbReference type="CDD" id="cd02440">
    <property type="entry name" value="AdoMet_MTases"/>
    <property type="match status" value="1"/>
</dbReference>
<evidence type="ECO:0000259" key="8">
    <source>
        <dbReference type="Pfam" id="PF08100"/>
    </source>
</evidence>
<dbReference type="Gene3D" id="1.10.10.10">
    <property type="entry name" value="Winged helix-like DNA-binding domain superfamily/Winged helix DNA-binding domain"/>
    <property type="match status" value="1"/>
</dbReference>
<dbReference type="PANTHER" id="PTHR11746">
    <property type="entry name" value="O-METHYLTRANSFERASE"/>
    <property type="match status" value="1"/>
</dbReference>
<reference evidence="10" key="1">
    <citation type="submission" date="2024-06" db="EMBL/GenBank/DDBJ databases">
        <authorList>
            <person name="Ryan C."/>
        </authorList>
    </citation>
    <scope>NUCLEOTIDE SEQUENCE [LARGE SCALE GENOMIC DNA]</scope>
</reference>
<proteinExistence type="inferred from homology"/>
<dbReference type="InterPro" id="IPR016461">
    <property type="entry name" value="COMT-like"/>
</dbReference>
<dbReference type="FunFam" id="1.10.10.10:FF:000292">
    <property type="entry name" value="O-methyltransferase ZRP4"/>
    <property type="match status" value="1"/>
</dbReference>
<dbReference type="SUPFAM" id="SSF46785">
    <property type="entry name" value="Winged helix' DNA-binding domain"/>
    <property type="match status" value="1"/>
</dbReference>
<dbReference type="Proteomes" id="UP001497457">
    <property type="component" value="Chromosome 11b"/>
</dbReference>
<keyword evidence="4" id="KW-0949">S-adenosyl-L-methionine</keyword>
<evidence type="ECO:0000256" key="5">
    <source>
        <dbReference type="ARBA" id="ARBA00038277"/>
    </source>
</evidence>
<name>A0ABC8W4Z8_9POAL</name>
<sequence>MALNNGSTTNQALLDAQLELWQNTFGYIKSMALKSALDLRIADAIHHHGGSGATLPQIVARIKIPSSKIPHLRRLMRVLVATGVFAAQHPPPAVGSSGDDEDEPMLYTLTPVSRLLVGSQNLAPITTMNLHAAFISPFLELGSWFQHEEAPESCELFKHAHGQTCWGQADRDATFNALINDGMVSDSNFLMNIAINECAGAFQGITSLVDVGGGLGASAQAIAKAFPGVKCSVLDLDHVVANAPAGDTGVQYIAGNMFEKIPPADAMFLKWILHDWDDEECIRILKNCRKAIPPREEGGKVIIIDMAIGVEPSDLRHKEMQAVFDIFVMVINGKERNEKEWKKIFFKAGFSDYKITPVLGVRSIIEVYP</sequence>
<gene>
    <name evidence="9" type="ORF">URODEC1_LOCUS9850</name>
</gene>
<evidence type="ECO:0000256" key="2">
    <source>
        <dbReference type="ARBA" id="ARBA00022603"/>
    </source>
</evidence>
<dbReference type="InterPro" id="IPR012967">
    <property type="entry name" value="COMT_dimerisation"/>
</dbReference>
<evidence type="ECO:0000256" key="3">
    <source>
        <dbReference type="ARBA" id="ARBA00022679"/>
    </source>
</evidence>
<dbReference type="SUPFAM" id="SSF53335">
    <property type="entry name" value="S-adenosyl-L-methionine-dependent methyltransferases"/>
    <property type="match status" value="1"/>
</dbReference>
<protein>
    <recommendedName>
        <fullName evidence="11">O-methyltransferase ZRP4</fullName>
    </recommendedName>
</protein>
<evidence type="ECO:0000259" key="7">
    <source>
        <dbReference type="Pfam" id="PF00891"/>
    </source>
</evidence>
<organism evidence="9 10">
    <name type="scientific">Urochloa decumbens</name>
    <dbReference type="NCBI Taxonomy" id="240449"/>
    <lineage>
        <taxon>Eukaryota</taxon>
        <taxon>Viridiplantae</taxon>
        <taxon>Streptophyta</taxon>
        <taxon>Embryophyta</taxon>
        <taxon>Tracheophyta</taxon>
        <taxon>Spermatophyta</taxon>
        <taxon>Magnoliopsida</taxon>
        <taxon>Liliopsida</taxon>
        <taxon>Poales</taxon>
        <taxon>Poaceae</taxon>
        <taxon>PACMAD clade</taxon>
        <taxon>Panicoideae</taxon>
        <taxon>Panicodae</taxon>
        <taxon>Paniceae</taxon>
        <taxon>Melinidinae</taxon>
        <taxon>Urochloa</taxon>
    </lineage>
</organism>
<dbReference type="Pfam" id="PF00891">
    <property type="entry name" value="Methyltransf_2"/>
    <property type="match status" value="1"/>
</dbReference>
<dbReference type="InterPro" id="IPR036388">
    <property type="entry name" value="WH-like_DNA-bd_sf"/>
</dbReference>
<evidence type="ECO:0000256" key="1">
    <source>
        <dbReference type="ARBA" id="ARBA00011738"/>
    </source>
</evidence>
<feature type="domain" description="O-methyltransferase C-terminal" evidence="7">
    <location>
        <begin position="139"/>
        <end position="351"/>
    </location>
</feature>
<evidence type="ECO:0000256" key="4">
    <source>
        <dbReference type="ARBA" id="ARBA00022691"/>
    </source>
</evidence>
<dbReference type="FunFam" id="3.40.50.150:FF:000057">
    <property type="entry name" value="O-methyltransferase ZRP4"/>
    <property type="match status" value="1"/>
</dbReference>
<accession>A0ABC8W4Z8</accession>
<comment type="subunit">
    <text evidence="1">Homodimer.</text>
</comment>
<dbReference type="EMBL" id="OZ075121">
    <property type="protein sequence ID" value="CAL4902259.1"/>
    <property type="molecule type" value="Genomic_DNA"/>
</dbReference>
<comment type="similarity">
    <text evidence="5">Belongs to the class I-like SAM-binding methyltransferase superfamily. Cation-independent O-methyltransferase family.</text>
</comment>
<feature type="domain" description="O-methyltransferase dimerisation" evidence="8">
    <location>
        <begin position="21"/>
        <end position="118"/>
    </location>
</feature>
<dbReference type="GO" id="GO:0030187">
    <property type="term" value="P:melatonin biosynthetic process"/>
    <property type="evidence" value="ECO:0007669"/>
    <property type="project" value="UniProtKB-ARBA"/>
</dbReference>
<dbReference type="Gene3D" id="3.40.50.150">
    <property type="entry name" value="Vaccinia Virus protein VP39"/>
    <property type="match status" value="1"/>
</dbReference>
<dbReference type="GO" id="GO:0017096">
    <property type="term" value="F:acetylserotonin O-methyltransferase activity"/>
    <property type="evidence" value="ECO:0007669"/>
    <property type="project" value="UniProtKB-ARBA"/>
</dbReference>
<evidence type="ECO:0000256" key="6">
    <source>
        <dbReference type="PIRSR" id="PIRSR005739-1"/>
    </source>
</evidence>
<evidence type="ECO:0000313" key="10">
    <source>
        <dbReference type="Proteomes" id="UP001497457"/>
    </source>
</evidence>
<dbReference type="GO" id="GO:0032259">
    <property type="term" value="P:methylation"/>
    <property type="evidence" value="ECO:0007669"/>
    <property type="project" value="UniProtKB-KW"/>
</dbReference>
<dbReference type="Pfam" id="PF08100">
    <property type="entry name" value="Dimerisation"/>
    <property type="match status" value="1"/>
</dbReference>
<keyword evidence="10" id="KW-1185">Reference proteome</keyword>